<dbReference type="GO" id="GO:0003676">
    <property type="term" value="F:nucleic acid binding"/>
    <property type="evidence" value="ECO:0007669"/>
    <property type="project" value="InterPro"/>
</dbReference>
<dbReference type="Gene3D" id="3.40.50.300">
    <property type="entry name" value="P-loop containing nucleotide triphosphate hydrolases"/>
    <property type="match status" value="2"/>
</dbReference>
<dbReference type="CDD" id="cd18795">
    <property type="entry name" value="SF2_C_Ski2"/>
    <property type="match status" value="1"/>
</dbReference>
<evidence type="ECO:0000256" key="7">
    <source>
        <dbReference type="ARBA" id="ARBA00023254"/>
    </source>
</evidence>
<sequence length="791" mass="89860">MVLLVKKVLQTIRSTLVGNRNPLKTEPTGNKLALLELRKHQYGPRRRPVKEECSYRAPSKREALIRETRTVYDFDRRLNYVSNTPNLFKFGVFNAVQSECFDTLMHSDANMVVSAPTGSGKTVLFELAIIRMLMNTGSRPVKCIYVAPTKALCSEKYRDWAIKFQALGVKCCELTGDTVHFGRGAWGDAKDANVIVTTGEKWDSLTRNWEDHTRILAQIQLFLVDEVHILNESRGSTLEVVISRMHARGNSVRFVMVSATVPNIDDVANWVGHGISNGPAIIKEFGEEFRPCKLSRFVYGQQRKNGVNDFVFTRNLDFRLFAILQQHAANKPVLIFCPTRKAVVQTAEHLMREYEDGLKAKKPLPWTKPRRIEQTFHDKKLDGLVLYGIGIHHAGMTLDDRRAIETLFLSGLLRVIVATSTLAVGVNLPAHTVIIKGVKIFQNNVVQEYSDLDIMQMIGRAGRPQFDQEGVAIILCELELEAKYKALVQGCTMLESCLHRNLAEHLNSEIGLHTITDIESAKKWLHKSFLMQRIQRNPRHYAIGKESDQTWQERIDEMVTQSIAKLQENELVQKSDDDTLASTPYGDTMSKYYVKQSTMSLILKIPERATLREMLETLSTAEEFSDIKLRAGDKPVYNKIREHYDIRYKVRKVEKPSDKICLIIQAILGGINLNDAQYKNGDNQPSLEALTVFRHAPRLARAMVEIAIIKKSGAQVKHGLELLRCLHAKTWEDRPNVLRQIVQIGEKSIKVLAQFGVNTIAMLRKQDTLRIEQVLYSVISILLYIEKVTSS</sequence>
<keyword evidence="6" id="KW-0413">Isomerase</keyword>
<reference evidence="13 14" key="1">
    <citation type="submission" date="2019-02" db="EMBL/GenBank/DDBJ databases">
        <title>Genome sequencing of the rare red list fungi Antrodiella citrinella (Flaviporus citrinellus).</title>
        <authorList>
            <person name="Buettner E."/>
            <person name="Kellner H."/>
        </authorList>
    </citation>
    <scope>NUCLEOTIDE SEQUENCE [LARGE SCALE GENOMIC DNA]</scope>
    <source>
        <strain evidence="13 14">DSM 108506</strain>
    </source>
</reference>
<keyword evidence="5" id="KW-0067">ATP-binding</keyword>
<dbReference type="InterPro" id="IPR027417">
    <property type="entry name" value="P-loop_NTPase"/>
</dbReference>
<protein>
    <recommendedName>
        <fullName evidence="9">DNA 3'-5' helicase</fullName>
        <ecNumber evidence="9">5.6.2.4</ecNumber>
    </recommendedName>
</protein>
<dbReference type="InterPro" id="IPR014001">
    <property type="entry name" value="Helicase_ATP-bd"/>
</dbReference>
<organism evidence="13 14">
    <name type="scientific">Antrodiella citrinella</name>
    <dbReference type="NCBI Taxonomy" id="2447956"/>
    <lineage>
        <taxon>Eukaryota</taxon>
        <taxon>Fungi</taxon>
        <taxon>Dikarya</taxon>
        <taxon>Basidiomycota</taxon>
        <taxon>Agaricomycotina</taxon>
        <taxon>Agaricomycetes</taxon>
        <taxon>Polyporales</taxon>
        <taxon>Steccherinaceae</taxon>
        <taxon>Antrodiella</taxon>
    </lineage>
</organism>
<dbReference type="SMART" id="SM00490">
    <property type="entry name" value="HELICc"/>
    <property type="match status" value="1"/>
</dbReference>
<dbReference type="Gene3D" id="1.10.10.10">
    <property type="entry name" value="Winged helix-like DNA-binding domain superfamily/Winged helix DNA-binding domain"/>
    <property type="match status" value="1"/>
</dbReference>
<dbReference type="GO" id="GO:0016787">
    <property type="term" value="F:hydrolase activity"/>
    <property type="evidence" value="ECO:0007669"/>
    <property type="project" value="UniProtKB-KW"/>
</dbReference>
<dbReference type="PROSITE" id="PS51192">
    <property type="entry name" value="HELICASE_ATP_BIND_1"/>
    <property type="match status" value="1"/>
</dbReference>
<evidence type="ECO:0000256" key="1">
    <source>
        <dbReference type="ARBA" id="ARBA00010140"/>
    </source>
</evidence>
<dbReference type="Pfam" id="PF00270">
    <property type="entry name" value="DEAD"/>
    <property type="match status" value="1"/>
</dbReference>
<dbReference type="SUPFAM" id="SSF158702">
    <property type="entry name" value="Sec63 N-terminal domain-like"/>
    <property type="match status" value="1"/>
</dbReference>
<dbReference type="PROSITE" id="PS51194">
    <property type="entry name" value="HELICASE_CTER"/>
    <property type="match status" value="1"/>
</dbReference>
<dbReference type="AlphaFoldDB" id="A0A4S4MR59"/>
<evidence type="ECO:0000259" key="11">
    <source>
        <dbReference type="PROSITE" id="PS51192"/>
    </source>
</evidence>
<feature type="domain" description="Helicase ATP-binding" evidence="11">
    <location>
        <begin position="102"/>
        <end position="279"/>
    </location>
</feature>
<keyword evidence="3" id="KW-0378">Hydrolase</keyword>
<dbReference type="PANTHER" id="PTHR47835:SF3">
    <property type="entry name" value="HELICASE FOR MEIOSIS 1"/>
    <property type="match status" value="1"/>
</dbReference>
<comment type="similarity">
    <text evidence="1">Belongs to the helicase family. SKI2 subfamily.</text>
</comment>
<keyword evidence="2" id="KW-0547">Nucleotide-binding</keyword>
<dbReference type="Pfam" id="PF00271">
    <property type="entry name" value="Helicase_C"/>
    <property type="match status" value="1"/>
</dbReference>
<dbReference type="GO" id="GO:0043138">
    <property type="term" value="F:3'-5' DNA helicase activity"/>
    <property type="evidence" value="ECO:0007669"/>
    <property type="project" value="UniProtKB-EC"/>
</dbReference>
<dbReference type="SUPFAM" id="SSF52540">
    <property type="entry name" value="P-loop containing nucleoside triphosphate hydrolases"/>
    <property type="match status" value="1"/>
</dbReference>
<dbReference type="InterPro" id="IPR011545">
    <property type="entry name" value="DEAD/DEAH_box_helicase_dom"/>
</dbReference>
<dbReference type="InterPro" id="IPR036390">
    <property type="entry name" value="WH_DNA-bd_sf"/>
</dbReference>
<evidence type="ECO:0000256" key="2">
    <source>
        <dbReference type="ARBA" id="ARBA00022741"/>
    </source>
</evidence>
<comment type="catalytic activity">
    <reaction evidence="8">
        <text>Couples ATP hydrolysis with the unwinding of duplex DNA by translocating in the 3'-5' direction.</text>
        <dbReference type="EC" id="5.6.2.4"/>
    </reaction>
</comment>
<dbReference type="InterPro" id="IPR052247">
    <property type="entry name" value="Meiotic_Crossover_Helicase"/>
</dbReference>
<evidence type="ECO:0000256" key="9">
    <source>
        <dbReference type="ARBA" id="ARBA00034808"/>
    </source>
</evidence>
<evidence type="ECO:0000256" key="6">
    <source>
        <dbReference type="ARBA" id="ARBA00023235"/>
    </source>
</evidence>
<keyword evidence="14" id="KW-1185">Reference proteome</keyword>
<dbReference type="GO" id="GO:0051321">
    <property type="term" value="P:meiotic cell cycle"/>
    <property type="evidence" value="ECO:0007669"/>
    <property type="project" value="UniProtKB-KW"/>
</dbReference>
<dbReference type="InterPro" id="IPR057842">
    <property type="entry name" value="WH_MER3"/>
</dbReference>
<evidence type="ECO:0000256" key="5">
    <source>
        <dbReference type="ARBA" id="ARBA00022840"/>
    </source>
</evidence>
<evidence type="ECO:0000313" key="13">
    <source>
        <dbReference type="EMBL" id="THH28499.1"/>
    </source>
</evidence>
<keyword evidence="4" id="KW-0347">Helicase</keyword>
<dbReference type="PANTHER" id="PTHR47835">
    <property type="entry name" value="HFM1, ATP DEPENDENT DNA HELICASE HOMOLOG"/>
    <property type="match status" value="1"/>
</dbReference>
<dbReference type="SMART" id="SM00973">
    <property type="entry name" value="Sec63"/>
    <property type="match status" value="1"/>
</dbReference>
<evidence type="ECO:0000313" key="14">
    <source>
        <dbReference type="Proteomes" id="UP000308730"/>
    </source>
</evidence>
<dbReference type="SMART" id="SM00487">
    <property type="entry name" value="DEXDc"/>
    <property type="match status" value="1"/>
</dbReference>
<comment type="caution">
    <text evidence="13">The sequence shown here is derived from an EMBL/GenBank/DDBJ whole genome shotgun (WGS) entry which is preliminary data.</text>
</comment>
<proteinExistence type="inferred from homology"/>
<dbReference type="InterPro" id="IPR036388">
    <property type="entry name" value="WH-like_DNA-bd_sf"/>
</dbReference>
<accession>A0A4S4MR59</accession>
<dbReference type="GO" id="GO:0005524">
    <property type="term" value="F:ATP binding"/>
    <property type="evidence" value="ECO:0007669"/>
    <property type="project" value="UniProtKB-KW"/>
</dbReference>
<dbReference type="Proteomes" id="UP000308730">
    <property type="component" value="Unassembled WGS sequence"/>
</dbReference>
<dbReference type="InterPro" id="IPR001650">
    <property type="entry name" value="Helicase_C-like"/>
</dbReference>
<evidence type="ECO:0000256" key="4">
    <source>
        <dbReference type="ARBA" id="ARBA00022806"/>
    </source>
</evidence>
<evidence type="ECO:0000259" key="12">
    <source>
        <dbReference type="PROSITE" id="PS51194"/>
    </source>
</evidence>
<evidence type="ECO:0000256" key="3">
    <source>
        <dbReference type="ARBA" id="ARBA00022801"/>
    </source>
</evidence>
<dbReference type="EC" id="5.6.2.4" evidence="9"/>
<gene>
    <name evidence="13" type="ORF">EUX98_g5689</name>
</gene>
<keyword evidence="7" id="KW-0469">Meiosis</keyword>
<evidence type="ECO:0000256" key="8">
    <source>
        <dbReference type="ARBA" id="ARBA00034617"/>
    </source>
</evidence>
<feature type="domain" description="Helicase C-terminal" evidence="12">
    <location>
        <begin position="315"/>
        <end position="510"/>
    </location>
</feature>
<comment type="catalytic activity">
    <reaction evidence="10">
        <text>ATP + H2O = ADP + phosphate + H(+)</text>
        <dbReference type="Rhea" id="RHEA:13065"/>
        <dbReference type="ChEBI" id="CHEBI:15377"/>
        <dbReference type="ChEBI" id="CHEBI:15378"/>
        <dbReference type="ChEBI" id="CHEBI:30616"/>
        <dbReference type="ChEBI" id="CHEBI:43474"/>
        <dbReference type="ChEBI" id="CHEBI:456216"/>
        <dbReference type="EC" id="5.6.2.4"/>
    </reaction>
</comment>
<evidence type="ECO:0000256" key="10">
    <source>
        <dbReference type="ARBA" id="ARBA00048988"/>
    </source>
</evidence>
<name>A0A4S4MR59_9APHY</name>
<dbReference type="Gene3D" id="1.10.3380.10">
    <property type="entry name" value="Sec63 N-terminal domain-like domain"/>
    <property type="match status" value="1"/>
</dbReference>
<dbReference type="SUPFAM" id="SSF46785">
    <property type="entry name" value="Winged helix' DNA-binding domain"/>
    <property type="match status" value="1"/>
</dbReference>
<dbReference type="EMBL" id="SGPM01000175">
    <property type="protein sequence ID" value="THH28499.1"/>
    <property type="molecule type" value="Genomic_DNA"/>
</dbReference>
<dbReference type="Pfam" id="PF02889">
    <property type="entry name" value="Sec63"/>
    <property type="match status" value="1"/>
</dbReference>
<dbReference type="Pfam" id="PF23445">
    <property type="entry name" value="WHD_SNRNP200"/>
    <property type="match status" value="1"/>
</dbReference>
<dbReference type="FunFam" id="1.10.10.10:FF:000012">
    <property type="entry name" value="U5 small nuclear ribonucleoprotein helicase"/>
    <property type="match status" value="1"/>
</dbReference>
<dbReference type="InterPro" id="IPR004179">
    <property type="entry name" value="Sec63-dom"/>
</dbReference>
<dbReference type="OrthoDB" id="5575at2759"/>